<sequence length="678" mass="76249">MFSVLRFPLPYYTSIYLRRGFVRRISSDSTDIIASAAIPENLNRYHEAFAKRMEMSGIKPHHRIVLGVSGGADSMALCILAKEWKCRSGSEGKKNGFFEGILGVVVDHKLRPESTDEAHLVSTRLEKIGIRCEVIGCDWSDGKPKLGHLEEDARNKRYAIFQSVCICHQIDVLLVGHHADDQAELFILRLSRNSGVLGLAGMAFASQLFLANMDCSTQNSRNNWILLVRPMLEFCKDDMYKICEMSHQEWVEDPSNQSAVFARNRIRLSLRNYSSLFKSELHTLISACRLTRSFIEHACIKMMGQSVTISNKYGYAIIDLKKLNPSFIEDLRLSKFLGFVLQYISQRHRAIRGKVSQMLMDYIRNIPCKTAFTAAGCYLCAVPGSKGMKVLVCSSLDCPVVSETTITHIHNKKEHHPNFVREATEIITNAKSYTHNMISASAVPFLHVKSFINVLEEAKKLNLISESTLKSIVSLQAEETKLFHTQAEVKHDENVQQKIRSPFISAIPLCSRQTCHFMHRFIVSWKFVGMTSTTQDRYSSGSGSLTWNAKGVQSSVCESCTSMQKEFVASVRLMVDADWLYLANLVHIKTYKEYNENPVSLPVHICTVHEHTYISARNALKILKSIPLAARRALPVLVDSDGLLLSIPSIGFNRCPFFSAQAVFCPRLPLGGGISSYV</sequence>
<accession>A0A0K9NHP5</accession>
<dbReference type="Gene3D" id="3.40.50.620">
    <property type="entry name" value="HUPs"/>
    <property type="match status" value="1"/>
</dbReference>
<evidence type="ECO:0000256" key="1">
    <source>
        <dbReference type="ARBA" id="ARBA00013267"/>
    </source>
</evidence>
<dbReference type="PANTHER" id="PTHR43033">
    <property type="entry name" value="TRNA(ILE)-LYSIDINE SYNTHASE-RELATED"/>
    <property type="match status" value="1"/>
</dbReference>
<comment type="catalytic activity">
    <reaction evidence="6">
        <text>cytidine(34) in tRNA(Ile2) + L-lysine + ATP = lysidine(34) in tRNA(Ile2) + AMP + diphosphate + H(+)</text>
        <dbReference type="Rhea" id="RHEA:43744"/>
        <dbReference type="Rhea" id="RHEA-COMP:10625"/>
        <dbReference type="Rhea" id="RHEA-COMP:10670"/>
        <dbReference type="ChEBI" id="CHEBI:15378"/>
        <dbReference type="ChEBI" id="CHEBI:30616"/>
        <dbReference type="ChEBI" id="CHEBI:32551"/>
        <dbReference type="ChEBI" id="CHEBI:33019"/>
        <dbReference type="ChEBI" id="CHEBI:82748"/>
        <dbReference type="ChEBI" id="CHEBI:83665"/>
        <dbReference type="ChEBI" id="CHEBI:456215"/>
        <dbReference type="EC" id="6.3.4.19"/>
    </reaction>
</comment>
<dbReference type="OMA" id="VVNGMCL"/>
<dbReference type="PANTHER" id="PTHR43033:SF5">
    <property type="entry name" value="TRNA(ILE)-LYSIDINE SYNTHETASE"/>
    <property type="match status" value="1"/>
</dbReference>
<dbReference type="Proteomes" id="UP000036987">
    <property type="component" value="Unassembled WGS sequence"/>
</dbReference>
<evidence type="ECO:0000256" key="2">
    <source>
        <dbReference type="ARBA" id="ARBA00022598"/>
    </source>
</evidence>
<dbReference type="STRING" id="29655.A0A0K9NHP5"/>
<dbReference type="AlphaFoldDB" id="A0A0K9NHP5"/>
<evidence type="ECO:0000256" key="4">
    <source>
        <dbReference type="ARBA" id="ARBA00022741"/>
    </source>
</evidence>
<evidence type="ECO:0000313" key="8">
    <source>
        <dbReference type="EMBL" id="KMZ56296.1"/>
    </source>
</evidence>
<evidence type="ECO:0000256" key="3">
    <source>
        <dbReference type="ARBA" id="ARBA00022694"/>
    </source>
</evidence>
<keyword evidence="2" id="KW-0436">Ligase</keyword>
<dbReference type="EC" id="6.3.4.19" evidence="1"/>
<evidence type="ECO:0000256" key="6">
    <source>
        <dbReference type="ARBA" id="ARBA00048539"/>
    </source>
</evidence>
<feature type="domain" description="tRNA(Ile)-lysidine/2-thiocytidine synthase N-terminal" evidence="7">
    <location>
        <begin position="64"/>
        <end position="267"/>
    </location>
</feature>
<keyword evidence="9" id="KW-1185">Reference proteome</keyword>
<evidence type="ECO:0000256" key="5">
    <source>
        <dbReference type="ARBA" id="ARBA00022840"/>
    </source>
</evidence>
<keyword evidence="3" id="KW-0819">tRNA processing</keyword>
<gene>
    <name evidence="8" type="ORF">ZOSMA_97G00650</name>
</gene>
<evidence type="ECO:0000313" key="9">
    <source>
        <dbReference type="Proteomes" id="UP000036987"/>
    </source>
</evidence>
<reference evidence="9" key="1">
    <citation type="journal article" date="2016" name="Nature">
        <title>The genome of the seagrass Zostera marina reveals angiosperm adaptation to the sea.</title>
        <authorList>
            <person name="Olsen J.L."/>
            <person name="Rouze P."/>
            <person name="Verhelst B."/>
            <person name="Lin Y.-C."/>
            <person name="Bayer T."/>
            <person name="Collen J."/>
            <person name="Dattolo E."/>
            <person name="De Paoli E."/>
            <person name="Dittami S."/>
            <person name="Maumus F."/>
            <person name="Michel G."/>
            <person name="Kersting A."/>
            <person name="Lauritano C."/>
            <person name="Lohaus R."/>
            <person name="Toepel M."/>
            <person name="Tonon T."/>
            <person name="Vanneste K."/>
            <person name="Amirebrahimi M."/>
            <person name="Brakel J."/>
            <person name="Bostroem C."/>
            <person name="Chovatia M."/>
            <person name="Grimwood J."/>
            <person name="Jenkins J.W."/>
            <person name="Jueterbock A."/>
            <person name="Mraz A."/>
            <person name="Stam W.T."/>
            <person name="Tice H."/>
            <person name="Bornberg-Bauer E."/>
            <person name="Green P.J."/>
            <person name="Pearson G.A."/>
            <person name="Procaccini G."/>
            <person name="Duarte C.M."/>
            <person name="Schmutz J."/>
            <person name="Reusch T.B.H."/>
            <person name="Van de Peer Y."/>
        </authorList>
    </citation>
    <scope>NUCLEOTIDE SEQUENCE [LARGE SCALE GENOMIC DNA]</scope>
    <source>
        <strain evidence="9">cv. Finnish</strain>
    </source>
</reference>
<name>A0A0K9NHP5_ZOSMR</name>
<organism evidence="8 9">
    <name type="scientific">Zostera marina</name>
    <name type="common">Eelgrass</name>
    <dbReference type="NCBI Taxonomy" id="29655"/>
    <lineage>
        <taxon>Eukaryota</taxon>
        <taxon>Viridiplantae</taxon>
        <taxon>Streptophyta</taxon>
        <taxon>Embryophyta</taxon>
        <taxon>Tracheophyta</taxon>
        <taxon>Spermatophyta</taxon>
        <taxon>Magnoliopsida</taxon>
        <taxon>Liliopsida</taxon>
        <taxon>Zosteraceae</taxon>
        <taxon>Zostera</taxon>
    </lineage>
</organism>
<dbReference type="InterPro" id="IPR012094">
    <property type="entry name" value="tRNA_Ile_lys_synt"/>
</dbReference>
<dbReference type="HAMAP" id="MF_01161">
    <property type="entry name" value="tRNA_Ile_lys_synt"/>
    <property type="match status" value="1"/>
</dbReference>
<dbReference type="CDD" id="cd01992">
    <property type="entry name" value="TilS_N"/>
    <property type="match status" value="1"/>
</dbReference>
<keyword evidence="4" id="KW-0547">Nucleotide-binding</keyword>
<dbReference type="OrthoDB" id="198857at2759"/>
<dbReference type="InterPro" id="IPR012795">
    <property type="entry name" value="tRNA_Ile_lys_synt_N"/>
</dbReference>
<dbReference type="EMBL" id="LFYR01002205">
    <property type="protein sequence ID" value="KMZ56296.1"/>
    <property type="molecule type" value="Genomic_DNA"/>
</dbReference>
<proteinExistence type="inferred from homology"/>
<evidence type="ECO:0000259" key="7">
    <source>
        <dbReference type="Pfam" id="PF01171"/>
    </source>
</evidence>
<dbReference type="GO" id="GO:0032267">
    <property type="term" value="F:tRNA(Ile)-lysidine synthase activity"/>
    <property type="evidence" value="ECO:0007669"/>
    <property type="project" value="UniProtKB-EC"/>
</dbReference>
<dbReference type="InterPro" id="IPR011063">
    <property type="entry name" value="TilS/TtcA_N"/>
</dbReference>
<comment type="caution">
    <text evidence="8">The sequence shown here is derived from an EMBL/GenBank/DDBJ whole genome shotgun (WGS) entry which is preliminary data.</text>
</comment>
<dbReference type="NCBIfam" id="TIGR02432">
    <property type="entry name" value="lysidine_TilS_N"/>
    <property type="match status" value="1"/>
</dbReference>
<dbReference type="GO" id="GO:0008033">
    <property type="term" value="P:tRNA processing"/>
    <property type="evidence" value="ECO:0007669"/>
    <property type="project" value="UniProtKB-KW"/>
</dbReference>
<dbReference type="GO" id="GO:0005524">
    <property type="term" value="F:ATP binding"/>
    <property type="evidence" value="ECO:0007669"/>
    <property type="project" value="UniProtKB-KW"/>
</dbReference>
<dbReference type="Pfam" id="PF01171">
    <property type="entry name" value="ATP_bind_3"/>
    <property type="match status" value="1"/>
</dbReference>
<dbReference type="SUPFAM" id="SSF52402">
    <property type="entry name" value="Adenine nucleotide alpha hydrolases-like"/>
    <property type="match status" value="1"/>
</dbReference>
<dbReference type="InterPro" id="IPR014729">
    <property type="entry name" value="Rossmann-like_a/b/a_fold"/>
</dbReference>
<protein>
    <recommendedName>
        <fullName evidence="1">tRNA(Ile)-lysidine synthetase</fullName>
        <ecNumber evidence="1">6.3.4.19</ecNumber>
    </recommendedName>
</protein>
<keyword evidence="5" id="KW-0067">ATP-binding</keyword>